<protein>
    <submittedName>
        <fullName evidence="2">WbuC family cupin fold metalloprotein</fullName>
    </submittedName>
</protein>
<evidence type="ECO:0000313" key="3">
    <source>
        <dbReference type="Proteomes" id="UP000683428"/>
    </source>
</evidence>
<dbReference type="EMBL" id="CP064782">
    <property type="protein sequence ID" value="QWT50561.1"/>
    <property type="molecule type" value="Genomic_DNA"/>
</dbReference>
<dbReference type="InterPro" id="IPR027565">
    <property type="entry name" value="Cupin_WbuC"/>
</dbReference>
<evidence type="ECO:0000313" key="2">
    <source>
        <dbReference type="EMBL" id="QWT50561.1"/>
    </source>
</evidence>
<dbReference type="Pfam" id="PF19480">
    <property type="entry name" value="DUF6016"/>
    <property type="match status" value="1"/>
</dbReference>
<proteinExistence type="predicted"/>
<organism evidence="2 3">
    <name type="scientific">Azospira inquinata</name>
    <dbReference type="NCBI Taxonomy" id="2785627"/>
    <lineage>
        <taxon>Bacteria</taxon>
        <taxon>Pseudomonadati</taxon>
        <taxon>Pseudomonadota</taxon>
        <taxon>Betaproteobacteria</taxon>
        <taxon>Rhodocyclales</taxon>
        <taxon>Rhodocyclaceae</taxon>
        <taxon>Azospira</taxon>
    </lineage>
</organism>
<dbReference type="InterPro" id="IPR046058">
    <property type="entry name" value="WbuC_cupin"/>
</dbReference>
<dbReference type="AlphaFoldDB" id="A0A975SQT1"/>
<reference evidence="2" key="1">
    <citation type="submission" date="2020-11" db="EMBL/GenBank/DDBJ databases">
        <title>Azospira inquinata sp. nov.</title>
        <authorList>
            <person name="Moe W.M."/>
            <person name="Mikes M.C."/>
        </authorList>
    </citation>
    <scope>NUCLEOTIDE SEQUENCE</scope>
    <source>
        <strain evidence="2">Azo-3</strain>
    </source>
</reference>
<sequence length="144" mass="15939">MLSPRLRANLNVHDALDDPIQRLAIAMEPGTYVRPHRHPHTWELLLPLRGRFLVLHFDAQGTVQRRTVLGTDCALVENEAGAWHAVIALDPGCIIFEVKHGPYRPLTEADYASWSPAAEAAPEARAAIQAWYGQATLGDRYPGA</sequence>
<keyword evidence="3" id="KW-1185">Reference proteome</keyword>
<feature type="domain" description="Cupin fold metalloprotein WbuC cupin" evidence="1">
    <location>
        <begin position="3"/>
        <end position="69"/>
    </location>
</feature>
<accession>A0A975SQT1</accession>
<evidence type="ECO:0000259" key="1">
    <source>
        <dbReference type="Pfam" id="PF19480"/>
    </source>
</evidence>
<gene>
    <name evidence="2" type="ORF">Azoinq_12735</name>
</gene>
<dbReference type="Proteomes" id="UP000683428">
    <property type="component" value="Chromosome"/>
</dbReference>
<dbReference type="CDD" id="cd07005">
    <property type="entry name" value="cupin_WbuC-like"/>
    <property type="match status" value="1"/>
</dbReference>
<dbReference type="NCBIfam" id="TIGR04366">
    <property type="entry name" value="cupin_WbuC"/>
    <property type="match status" value="1"/>
</dbReference>
<dbReference type="KEGG" id="aiq:Azoinq_12735"/>
<name>A0A975SQT1_9RHOO</name>